<dbReference type="Proteomes" id="UP000031036">
    <property type="component" value="Unassembled WGS sequence"/>
</dbReference>
<protein>
    <submittedName>
        <fullName evidence="7">EF-hand domain-containing protein 1</fullName>
    </submittedName>
</protein>
<evidence type="ECO:0000256" key="4">
    <source>
        <dbReference type="ARBA" id="ARBA00023212"/>
    </source>
</evidence>
<dbReference type="GO" id="GO:0060285">
    <property type="term" value="P:cilium-dependent cell motility"/>
    <property type="evidence" value="ECO:0007669"/>
    <property type="project" value="TreeGrafter"/>
</dbReference>
<dbReference type="PROSITE" id="PS51336">
    <property type="entry name" value="DM10"/>
    <property type="match status" value="2"/>
</dbReference>
<comment type="subcellular location">
    <subcellularLocation>
        <location evidence="1">Cytoplasm</location>
        <location evidence="1">Cytoskeleton</location>
        <location evidence="1">Cilium axoneme</location>
    </subcellularLocation>
</comment>
<organism evidence="7 8">
    <name type="scientific">Toxocara canis</name>
    <name type="common">Canine roundworm</name>
    <dbReference type="NCBI Taxonomy" id="6265"/>
    <lineage>
        <taxon>Eukaryota</taxon>
        <taxon>Metazoa</taxon>
        <taxon>Ecdysozoa</taxon>
        <taxon>Nematoda</taxon>
        <taxon>Chromadorea</taxon>
        <taxon>Rhabditida</taxon>
        <taxon>Spirurina</taxon>
        <taxon>Ascaridomorpha</taxon>
        <taxon>Ascaridoidea</taxon>
        <taxon>Toxocaridae</taxon>
        <taxon>Toxocara</taxon>
    </lineage>
</organism>
<reference evidence="7 8" key="1">
    <citation type="submission" date="2014-11" db="EMBL/GenBank/DDBJ databases">
        <title>Genetic blueprint of the zoonotic pathogen Toxocara canis.</title>
        <authorList>
            <person name="Zhu X.-Q."/>
            <person name="Korhonen P.K."/>
            <person name="Cai H."/>
            <person name="Young N.D."/>
            <person name="Nejsum P."/>
            <person name="von Samson-Himmelstjerna G."/>
            <person name="Boag P.R."/>
            <person name="Tan P."/>
            <person name="Li Q."/>
            <person name="Min J."/>
            <person name="Yang Y."/>
            <person name="Wang X."/>
            <person name="Fang X."/>
            <person name="Hall R.S."/>
            <person name="Hofmann A."/>
            <person name="Sternberg P.W."/>
            <person name="Jex A.R."/>
            <person name="Gasser R.B."/>
        </authorList>
    </citation>
    <scope>NUCLEOTIDE SEQUENCE [LARGE SCALE GENOMIC DNA]</scope>
    <source>
        <strain evidence="7">PN_DK_2014</strain>
    </source>
</reference>
<dbReference type="FunFam" id="2.30.29.170:FF:000004">
    <property type="entry name" value="EF-hand domain containing 2"/>
    <property type="match status" value="1"/>
</dbReference>
<dbReference type="STRING" id="6265.A0A0B2UNQ8"/>
<keyword evidence="2" id="KW-0963">Cytoplasm</keyword>
<dbReference type="OMA" id="YRITSCD"/>
<dbReference type="Gene3D" id="2.30.29.170">
    <property type="match status" value="2"/>
</dbReference>
<dbReference type="PANTHER" id="PTHR12086:SF9">
    <property type="entry name" value="EF-HAND DOMAIN-CONTAINING PROTEIN 1"/>
    <property type="match status" value="1"/>
</dbReference>
<dbReference type="GO" id="GO:0007052">
    <property type="term" value="P:mitotic spindle organization"/>
    <property type="evidence" value="ECO:0007669"/>
    <property type="project" value="TreeGrafter"/>
</dbReference>
<proteinExistence type="predicted"/>
<dbReference type="PANTHER" id="PTHR12086">
    <property type="entry name" value="EF-HAND DOMAIN C-TERMINAL CONTAINING PROTEIN"/>
    <property type="match status" value="1"/>
</dbReference>
<sequence length="389" mass="45766">MMDDYELPTEEILDRFGSDPAQPRAQRFVLKDGEMFCRDGSEEATTYNNYFPRYSSISKYGPLYHEHLQMENGILSFNCYLSEPESEVFCEEQIYRVRPMKLLYYLMDDTMSLNEPPVDNSGIMQGRVFTRQKVPRTDNHLGRNFIHWSDLNVAQDIVLFARTYRITSCDPYTKDFLERNGIKVREAEEIPIDPWTKRRSTKKVEAITHPNESNGFVNCPSKLHLLACWLDRSNDFHGSRQRRTFRMTVFTIDDTVSLVETTPGLEGQVFLKRINLPCKAPRSRRYYRSWELHPGVWVDIFSRPMFIYGCEGSETRAFLQQQQGQTDFAEYERVCCVLVLHKIRAENIDHFTVGNTLTFYRWSFKLLEADPNTQQYLRSKEDRGDYEVA</sequence>
<accession>A0A0B2UNQ8</accession>
<dbReference type="OrthoDB" id="10255210at2759"/>
<dbReference type="GO" id="GO:0072686">
    <property type="term" value="C:mitotic spindle"/>
    <property type="evidence" value="ECO:0007669"/>
    <property type="project" value="TreeGrafter"/>
</dbReference>
<dbReference type="GO" id="GO:0000281">
    <property type="term" value="P:mitotic cytokinesis"/>
    <property type="evidence" value="ECO:0007669"/>
    <property type="project" value="TreeGrafter"/>
</dbReference>
<keyword evidence="3" id="KW-0677">Repeat</keyword>
<evidence type="ECO:0000256" key="3">
    <source>
        <dbReference type="ARBA" id="ARBA00022737"/>
    </source>
</evidence>
<gene>
    <name evidence="7" type="primary">Efhc1</name>
    <name evidence="7" type="ORF">Tcan_17545</name>
</gene>
<dbReference type="SMART" id="SM00676">
    <property type="entry name" value="DM10"/>
    <property type="match status" value="1"/>
</dbReference>
<comment type="caution">
    <text evidence="7">The sequence shown here is derived from an EMBL/GenBank/DDBJ whole genome shotgun (WGS) entry which is preliminary data.</text>
</comment>
<evidence type="ECO:0000256" key="2">
    <source>
        <dbReference type="ARBA" id="ARBA00022490"/>
    </source>
</evidence>
<dbReference type="GO" id="GO:0043014">
    <property type="term" value="F:alpha-tubulin binding"/>
    <property type="evidence" value="ECO:0007669"/>
    <property type="project" value="TreeGrafter"/>
</dbReference>
<dbReference type="AlphaFoldDB" id="A0A0B2UNQ8"/>
<dbReference type="GO" id="GO:0005930">
    <property type="term" value="C:axoneme"/>
    <property type="evidence" value="ECO:0007669"/>
    <property type="project" value="UniProtKB-SubCell"/>
</dbReference>
<feature type="domain" description="DM10" evidence="6">
    <location>
        <begin position="219"/>
        <end position="323"/>
    </location>
</feature>
<feature type="domain" description="DM10" evidence="6">
    <location>
        <begin position="71"/>
        <end position="181"/>
    </location>
</feature>
<dbReference type="Pfam" id="PF06565">
    <property type="entry name" value="DM10_dom"/>
    <property type="match status" value="2"/>
</dbReference>
<keyword evidence="4" id="KW-0206">Cytoskeleton</keyword>
<evidence type="ECO:0000256" key="1">
    <source>
        <dbReference type="ARBA" id="ARBA00004430"/>
    </source>
</evidence>
<name>A0A0B2UNQ8_TOXCA</name>
<evidence type="ECO:0000256" key="5">
    <source>
        <dbReference type="ARBA" id="ARBA00023273"/>
    </source>
</evidence>
<evidence type="ECO:0000259" key="6">
    <source>
        <dbReference type="PROSITE" id="PS51336"/>
    </source>
</evidence>
<evidence type="ECO:0000313" key="8">
    <source>
        <dbReference type="Proteomes" id="UP000031036"/>
    </source>
</evidence>
<dbReference type="InterPro" id="IPR040193">
    <property type="entry name" value="EFHC1/EFHC2/EFHB"/>
</dbReference>
<dbReference type="EMBL" id="JPKZ01022845">
    <property type="protein sequence ID" value="KHN71008.1"/>
    <property type="molecule type" value="Genomic_DNA"/>
</dbReference>
<dbReference type="InterPro" id="IPR006602">
    <property type="entry name" value="DM10_dom"/>
</dbReference>
<keyword evidence="5" id="KW-0966">Cell projection</keyword>
<keyword evidence="8" id="KW-1185">Reference proteome</keyword>
<evidence type="ECO:0000313" key="7">
    <source>
        <dbReference type="EMBL" id="KHN71008.1"/>
    </source>
</evidence>